<sequence length="360" mass="40785">MKSNFNEDEILVLLNDVTITDNELSSLEFNDIEKRKLLCKVINKVKENSSKRRRISVAASLILVCLMALAGKSVIATINAEIFGDNRGLEQAVKHNYVQEVNEGIVNDSGVGIQVTHMVIDKAKFALSFDLKFDNPEILKKNLQWLNMDLEIKDDKGRIIKGYCDQDLSDKNVLGVISSSSDNFEVLNKDTGEARYNLILDSDDKNIPVLNNIDINIKTISFDSTDDQNDSIDKEIKGKWQFSIDVNSEFKNNKSIFFTGENTENEIKVNSVETTQTGTVLKFTPSKNLDYKDIFKNVYLIDDKGVSKNVTGNVGYMDDENNKSIYTVTFPITTFDNPKDLRFVIKDYDGRNVELKLNRN</sequence>
<protein>
    <submittedName>
        <fullName evidence="1">DUF4179 domain-containing protein</fullName>
    </submittedName>
</protein>
<dbReference type="RefSeq" id="WP_103698038.1">
    <property type="nucleotide sequence ID" value="NZ_CP144906.1"/>
</dbReference>
<comment type="caution">
    <text evidence="1">The sequence shown here is derived from an EMBL/GenBank/DDBJ whole genome shotgun (WGS) entry which is preliminary data.</text>
</comment>
<proteinExistence type="predicted"/>
<evidence type="ECO:0000313" key="1">
    <source>
        <dbReference type="EMBL" id="NMF07059.1"/>
    </source>
</evidence>
<accession>A0A7X9SS85</accession>
<reference evidence="1 2" key="1">
    <citation type="submission" date="2020-04" db="EMBL/GenBank/DDBJ databases">
        <authorList>
            <person name="Hitch T.C.A."/>
            <person name="Wylensek D."/>
            <person name="Clavel T."/>
        </authorList>
    </citation>
    <scope>NUCLEOTIDE SEQUENCE [LARGE SCALE GENOMIC DNA]</scope>
    <source>
        <strain evidence="1 2">WB01_NA02</strain>
    </source>
</reference>
<dbReference type="EMBL" id="JABAGD010000048">
    <property type="protein sequence ID" value="NMF07059.1"/>
    <property type="molecule type" value="Genomic_DNA"/>
</dbReference>
<organism evidence="1 2">
    <name type="scientific">Clostridium beijerinckii</name>
    <name type="common">Clostridium MP</name>
    <dbReference type="NCBI Taxonomy" id="1520"/>
    <lineage>
        <taxon>Bacteria</taxon>
        <taxon>Bacillati</taxon>
        <taxon>Bacillota</taxon>
        <taxon>Clostridia</taxon>
        <taxon>Eubacteriales</taxon>
        <taxon>Clostridiaceae</taxon>
        <taxon>Clostridium</taxon>
    </lineage>
</organism>
<evidence type="ECO:0000313" key="2">
    <source>
        <dbReference type="Proteomes" id="UP000587880"/>
    </source>
</evidence>
<dbReference type="AlphaFoldDB" id="A0A7X9SS85"/>
<gene>
    <name evidence="1" type="ORF">HF849_20400</name>
</gene>
<name>A0A7X9SS85_CLOBE</name>
<dbReference type="Proteomes" id="UP000587880">
    <property type="component" value="Unassembled WGS sequence"/>
</dbReference>